<accession>A0A445JJP2</accession>
<dbReference type="Gene3D" id="3.40.50.2000">
    <property type="entry name" value="Glycogen Phosphorylase B"/>
    <property type="match status" value="2"/>
</dbReference>
<comment type="caution">
    <text evidence="3">The sequence shown here is derived from an EMBL/GenBank/DDBJ whole genome shotgun (WGS) entry which is preliminary data.</text>
</comment>
<dbReference type="PANTHER" id="PTHR11926:SF1412">
    <property type="entry name" value="UDP-GLYCOSYLTRANSFERASE 83A1-LIKE"/>
    <property type="match status" value="1"/>
</dbReference>
<dbReference type="EMBL" id="QZWG01000008">
    <property type="protein sequence ID" value="RZB98618.1"/>
    <property type="molecule type" value="Genomic_DNA"/>
</dbReference>
<organism evidence="3 4">
    <name type="scientific">Glycine soja</name>
    <name type="common">Wild soybean</name>
    <dbReference type="NCBI Taxonomy" id="3848"/>
    <lineage>
        <taxon>Eukaryota</taxon>
        <taxon>Viridiplantae</taxon>
        <taxon>Streptophyta</taxon>
        <taxon>Embryophyta</taxon>
        <taxon>Tracheophyta</taxon>
        <taxon>Spermatophyta</taxon>
        <taxon>Magnoliopsida</taxon>
        <taxon>eudicotyledons</taxon>
        <taxon>Gunneridae</taxon>
        <taxon>Pentapetalae</taxon>
        <taxon>rosids</taxon>
        <taxon>fabids</taxon>
        <taxon>Fabales</taxon>
        <taxon>Fabaceae</taxon>
        <taxon>Papilionoideae</taxon>
        <taxon>50 kb inversion clade</taxon>
        <taxon>NPAAA clade</taxon>
        <taxon>indigoferoid/millettioid clade</taxon>
        <taxon>Phaseoleae</taxon>
        <taxon>Glycine</taxon>
        <taxon>Glycine subgen. Soja</taxon>
    </lineage>
</organism>
<comment type="similarity">
    <text evidence="1">Belongs to the UDP-glycosyltransferase family.</text>
</comment>
<dbReference type="CDD" id="cd03784">
    <property type="entry name" value="GT1_Gtf-like"/>
    <property type="match status" value="1"/>
</dbReference>
<dbReference type="SUPFAM" id="SSF53756">
    <property type="entry name" value="UDP-Glycosyltransferase/glycogen phosphorylase"/>
    <property type="match status" value="1"/>
</dbReference>
<name>A0A445JJP2_GLYSO</name>
<reference evidence="3 4" key="1">
    <citation type="submission" date="2018-09" db="EMBL/GenBank/DDBJ databases">
        <title>A high-quality reference genome of wild soybean provides a powerful tool to mine soybean genomes.</title>
        <authorList>
            <person name="Xie M."/>
            <person name="Chung C.Y.L."/>
            <person name="Li M.-W."/>
            <person name="Wong F.-L."/>
            <person name="Chan T.-F."/>
            <person name="Lam H.-M."/>
        </authorList>
    </citation>
    <scope>NUCLEOTIDE SEQUENCE [LARGE SCALE GENOMIC DNA]</scope>
    <source>
        <strain evidence="4">cv. W05</strain>
        <tissue evidence="3">Hypocotyl of etiolated seedlings</tissue>
    </source>
</reference>
<dbReference type="FunFam" id="3.40.50.2000:FF:000061">
    <property type="entry name" value="UDP-glycosyltransferase 83A1"/>
    <property type="match status" value="1"/>
</dbReference>
<dbReference type="AlphaFoldDB" id="A0A445JJP2"/>
<dbReference type="Pfam" id="PF00201">
    <property type="entry name" value="UDPGT"/>
    <property type="match status" value="1"/>
</dbReference>
<proteinExistence type="inferred from homology"/>
<protein>
    <submittedName>
        <fullName evidence="3">UDP-glycosyltransferase 83A1 isoform B</fullName>
    </submittedName>
</protein>
<sequence length="385" mass="43484">MLKKITEKSDNLGCNLRILQIFCTIPQPQHLDGLNYSLGINLNNQIRILSLLVYKKTLKNSPQLSNESIRNTICLTYPPRYLPHAEKSSTTSQLGFPIIKGKFQLSPEMPIMDTADIPWCSLGDPTMHKVIYNHASKIIRYSHLTDWWLGNTTSDLEPGAISLSPKILPIGPLIGSGNDIRSLGQFWEEDVSCLTWLDQQPPCSVIYVAFGSSTIFDPHQLKELALGLDLTNRPFLWVVREDASGSTKITYPDEFQGTCGKIVKWAPQQKVLSHPAIACFISHCGWNSTLEGVSNGVPFLCWPYYTDQLVDKAYICDMWKVGLGFDLDDKGLISRWEIKKKVDQILGDENIRGRSQKLKEMVLSNIAEGGQSYENFNKFVEWLKE</sequence>
<keyword evidence="4" id="KW-1185">Reference proteome</keyword>
<evidence type="ECO:0000313" key="4">
    <source>
        <dbReference type="Proteomes" id="UP000289340"/>
    </source>
</evidence>
<dbReference type="Proteomes" id="UP000289340">
    <property type="component" value="Chromosome 8"/>
</dbReference>
<dbReference type="InterPro" id="IPR002213">
    <property type="entry name" value="UDP_glucos_trans"/>
</dbReference>
<dbReference type="PANTHER" id="PTHR11926">
    <property type="entry name" value="GLUCOSYL/GLUCURONOSYL TRANSFERASES"/>
    <property type="match status" value="1"/>
</dbReference>
<evidence type="ECO:0000313" key="3">
    <source>
        <dbReference type="EMBL" id="RZB98618.1"/>
    </source>
</evidence>
<dbReference type="GO" id="GO:0080044">
    <property type="term" value="F:quercetin 7-O-glucosyltransferase activity"/>
    <property type="evidence" value="ECO:0007669"/>
    <property type="project" value="TreeGrafter"/>
</dbReference>
<gene>
    <name evidence="3" type="ORF">D0Y65_021501</name>
</gene>
<keyword evidence="2 3" id="KW-0808">Transferase</keyword>
<dbReference type="GO" id="GO:0080043">
    <property type="term" value="F:quercetin 3-O-glucosyltransferase activity"/>
    <property type="evidence" value="ECO:0007669"/>
    <property type="project" value="TreeGrafter"/>
</dbReference>
<evidence type="ECO:0000256" key="2">
    <source>
        <dbReference type="ARBA" id="ARBA00022679"/>
    </source>
</evidence>
<evidence type="ECO:0000256" key="1">
    <source>
        <dbReference type="ARBA" id="ARBA00009995"/>
    </source>
</evidence>